<accession>F4FYS7</accession>
<feature type="domain" description="AAA+ ATPase" evidence="1">
    <location>
        <begin position="188"/>
        <end position="551"/>
    </location>
</feature>
<dbReference type="KEGG" id="mcn:Mcup_0207"/>
<evidence type="ECO:0000313" key="2">
    <source>
        <dbReference type="EMBL" id="AEB94316.1"/>
    </source>
</evidence>
<dbReference type="GeneID" id="10492402"/>
<evidence type="ECO:0000259" key="1">
    <source>
        <dbReference type="SMART" id="SM00382"/>
    </source>
</evidence>
<dbReference type="eggNOG" id="arCOG00284">
    <property type="taxonomic scope" value="Archaea"/>
</dbReference>
<dbReference type="PATRIC" id="fig|1006006.8.peg.208"/>
<keyword evidence="3" id="KW-1185">Reference proteome</keyword>
<dbReference type="InterPro" id="IPR027417">
    <property type="entry name" value="P-loop_NTPase"/>
</dbReference>
<name>F4FYS7_METCR</name>
<dbReference type="AlphaFoldDB" id="F4FYS7"/>
<dbReference type="InterPro" id="IPR002789">
    <property type="entry name" value="HerA_central"/>
</dbReference>
<reference evidence="2 3" key="1">
    <citation type="journal article" date="2011" name="J. Bacteriol.">
        <title>Complete genome sequence of Metallosphaera cuprina, a metal sulfide-oxidizing archaeon from a hot spring.</title>
        <authorList>
            <person name="Liu L.J."/>
            <person name="You X.Y."/>
            <person name="Zheng H."/>
            <person name="Wang S."/>
            <person name="Jiang C.Y."/>
            <person name="Liu S.J."/>
        </authorList>
    </citation>
    <scope>NUCLEOTIDE SEQUENCE [LARGE SCALE GENOMIC DNA]</scope>
    <source>
        <strain evidence="2 3">Ar-4</strain>
    </source>
</reference>
<dbReference type="PANTHER" id="PTHR30121">
    <property type="entry name" value="UNCHARACTERIZED PROTEIN YJGR-RELATED"/>
    <property type="match status" value="1"/>
</dbReference>
<protein>
    <submittedName>
        <fullName evidence="2">AAA ATPase</fullName>
    </submittedName>
</protein>
<proteinExistence type="predicted"/>
<gene>
    <name evidence="2" type="ordered locus">Mcup_0207</name>
</gene>
<dbReference type="SMART" id="SM00382">
    <property type="entry name" value="AAA"/>
    <property type="match status" value="1"/>
</dbReference>
<dbReference type="InterPro" id="IPR051162">
    <property type="entry name" value="T4SS_component"/>
</dbReference>
<dbReference type="SUPFAM" id="SSF52540">
    <property type="entry name" value="P-loop containing nucleoside triphosphate hydrolases"/>
    <property type="match status" value="1"/>
</dbReference>
<dbReference type="Gene3D" id="3.40.50.300">
    <property type="entry name" value="P-loop containing nucleotide triphosphate hydrolases"/>
    <property type="match status" value="2"/>
</dbReference>
<sequence>MIDELYNGVKERSARARTLAVSLGKMIGRVSKFMPNKIDQENLNVNVVVDAETYYNNEYLGRMGILLGAVDIRTLQFILLQVTGYERSDITSSLFNASDLTPKLADNEDPGTLIGNVILKCEMLTRLDPLGRGEPVPADIIPEPQSPVIIPFPEMIERSMGINRGKLKLGFLDISNSEAKVSIPPDELNFHALIIGTTGAGKTSFVKDIIASLLTATDDEQILVFDATGDYYHSFLPPDITSSQVKKGVEEFSKLIGPINGIEMDILFPLTVKWLNKFAKERTEEDITKAYFKLYLDPLINYLKRQDVKVEVSIEGRTIELQSGNWKSRANVNPFYISFKENRRAIHKLNPYFSEQASHFLKIFSSNTKDIDSLDEFIDSLSEENFEKLQVHKSTRENILRGLYLLKETGLFDIRAPRTSFKDILKSKFIVIDLYNQDLDDFSQKILVYHLLDRIFQIREIKMRNGEINNKQLLVIDEAHRFFPSNRGGEEDSNYLRRVASKISIMMRLGRRRRIGFMFSTHNPSDLSDIIVQLANTKFVFRTSLDISESLGISRSEGKILSWERNGVAYMISPWLKQGKLKLRVPVPPPLGHYDLSRT</sequence>
<dbReference type="HOGENOM" id="CLU_453183_0_0_2"/>
<dbReference type="STRING" id="1006006.Mcup_0207"/>
<dbReference type="InterPro" id="IPR003593">
    <property type="entry name" value="AAA+_ATPase"/>
</dbReference>
<organism evidence="2 3">
    <name type="scientific">Metallosphaera cuprina (strain Ar-4)</name>
    <dbReference type="NCBI Taxonomy" id="1006006"/>
    <lineage>
        <taxon>Archaea</taxon>
        <taxon>Thermoproteota</taxon>
        <taxon>Thermoprotei</taxon>
        <taxon>Sulfolobales</taxon>
        <taxon>Sulfolobaceae</taxon>
        <taxon>Metallosphaera</taxon>
    </lineage>
</organism>
<dbReference type="RefSeq" id="WP_013736816.1">
    <property type="nucleotide sequence ID" value="NC_015435.1"/>
</dbReference>
<dbReference type="Pfam" id="PF01935">
    <property type="entry name" value="DUF87"/>
    <property type="match status" value="1"/>
</dbReference>
<evidence type="ECO:0000313" key="3">
    <source>
        <dbReference type="Proteomes" id="UP000007812"/>
    </source>
</evidence>
<dbReference type="EMBL" id="CP002656">
    <property type="protein sequence ID" value="AEB94316.1"/>
    <property type="molecule type" value="Genomic_DNA"/>
</dbReference>
<dbReference type="PANTHER" id="PTHR30121:SF1">
    <property type="entry name" value="AAA+ ATPASE DOMAIN-CONTAINING PROTEIN"/>
    <property type="match status" value="1"/>
</dbReference>
<dbReference type="Proteomes" id="UP000007812">
    <property type="component" value="Chromosome"/>
</dbReference>